<accession>A0ABP0MEP0</accession>
<sequence>MLFQDEPDEDSGPGLFQDEKEEDAGPVLFQAERDEPVICQRHKPGSQNVSLSLLRDEPEEGDQQPPQVLFGMEADELSEDSAYEADDEDTKDIQALVQLSFSTLNQFLTTNLIGKGAREPTAEQAKKKRRYNNEGRAKDKDGELADYLQANTSFLVNMNATAAFTVHLCHDDEISHTHDVIGAYLRNLADCSLPVNELPHLRWHEEAPVIEVMPQDWVTCCLSFLFNGSRLFREPLDLNVMQKADGAGVDTSQPFLVVKKGFTRLIHDGNEYFCLSCMYLYLHLPCSITACTCMETVNFEAIQLSTQGSERQRKDATQLYGPRTTFDERQQTESGREQNESELLNELVSAYNSYRANAAIKRWQISGDQQAAIWCIIIGLDDTSRCLLRSHLDHNKWEESGIIADIGALVTPEAQHLHFQKYNMWWSNNARRMKKTMRCRLRWSEEQWTANVNHCCIFIWVRGHCENEALLTAEYGVVCANLSHDYKEAVSYNLRKNKADVIEQETVLHMRDQIQTGLNVADAFMQKRLLMVCADKNKGVRGQE</sequence>
<dbReference type="EMBL" id="CAXAMN010017213">
    <property type="protein sequence ID" value="CAK9049981.1"/>
    <property type="molecule type" value="Genomic_DNA"/>
</dbReference>
<feature type="compositionally biased region" description="Acidic residues" evidence="1">
    <location>
        <begin position="1"/>
        <end position="11"/>
    </location>
</feature>
<reference evidence="2 3" key="1">
    <citation type="submission" date="2024-02" db="EMBL/GenBank/DDBJ databases">
        <authorList>
            <person name="Chen Y."/>
            <person name="Shah S."/>
            <person name="Dougan E. K."/>
            <person name="Thang M."/>
            <person name="Chan C."/>
        </authorList>
    </citation>
    <scope>NUCLEOTIDE SEQUENCE [LARGE SCALE GENOMIC DNA]</scope>
</reference>
<name>A0ABP0MEP0_9DINO</name>
<gene>
    <name evidence="2" type="ORF">CCMP2556_LOCUS25518</name>
</gene>
<feature type="region of interest" description="Disordered" evidence="1">
    <location>
        <begin position="1"/>
        <end position="24"/>
    </location>
</feature>
<keyword evidence="3" id="KW-1185">Reference proteome</keyword>
<feature type="region of interest" description="Disordered" evidence="1">
    <location>
        <begin position="36"/>
        <end position="66"/>
    </location>
</feature>
<evidence type="ECO:0000256" key="1">
    <source>
        <dbReference type="SAM" id="MobiDB-lite"/>
    </source>
</evidence>
<evidence type="ECO:0000313" key="2">
    <source>
        <dbReference type="EMBL" id="CAK9049981.1"/>
    </source>
</evidence>
<organism evidence="2 3">
    <name type="scientific">Durusdinium trenchii</name>
    <dbReference type="NCBI Taxonomy" id="1381693"/>
    <lineage>
        <taxon>Eukaryota</taxon>
        <taxon>Sar</taxon>
        <taxon>Alveolata</taxon>
        <taxon>Dinophyceae</taxon>
        <taxon>Suessiales</taxon>
        <taxon>Symbiodiniaceae</taxon>
        <taxon>Durusdinium</taxon>
    </lineage>
</organism>
<proteinExistence type="predicted"/>
<evidence type="ECO:0000313" key="3">
    <source>
        <dbReference type="Proteomes" id="UP001642484"/>
    </source>
</evidence>
<feature type="region of interest" description="Disordered" evidence="1">
    <location>
        <begin position="310"/>
        <end position="339"/>
    </location>
</feature>
<dbReference type="Proteomes" id="UP001642484">
    <property type="component" value="Unassembled WGS sequence"/>
</dbReference>
<comment type="caution">
    <text evidence="2">The sequence shown here is derived from an EMBL/GenBank/DDBJ whole genome shotgun (WGS) entry which is preliminary data.</text>
</comment>
<feature type="compositionally biased region" description="Basic and acidic residues" evidence="1">
    <location>
        <begin position="325"/>
        <end position="339"/>
    </location>
</feature>
<protein>
    <submittedName>
        <fullName evidence="2">Uncharacterized protein</fullName>
    </submittedName>
</protein>